<dbReference type="EMBL" id="JBEPLM010000020">
    <property type="protein sequence ID" value="MET3597113.1"/>
    <property type="molecule type" value="Genomic_DNA"/>
</dbReference>
<name>A0ABV2I2N0_9HYPH</name>
<gene>
    <name evidence="1" type="ORF">ABID26_006537</name>
</gene>
<comment type="caution">
    <text evidence="1">The sequence shown here is derived from an EMBL/GenBank/DDBJ whole genome shotgun (WGS) entry which is preliminary data.</text>
</comment>
<evidence type="ECO:0000313" key="2">
    <source>
        <dbReference type="Proteomes" id="UP001549036"/>
    </source>
</evidence>
<organism evidence="1 2">
    <name type="scientific">Mesorhizobium shonense</name>
    <dbReference type="NCBI Taxonomy" id="1209948"/>
    <lineage>
        <taxon>Bacteria</taxon>
        <taxon>Pseudomonadati</taxon>
        <taxon>Pseudomonadota</taxon>
        <taxon>Alphaproteobacteria</taxon>
        <taxon>Hyphomicrobiales</taxon>
        <taxon>Phyllobacteriaceae</taxon>
        <taxon>Mesorhizobium</taxon>
    </lineage>
</organism>
<accession>A0ABV2I2N0</accession>
<dbReference type="Proteomes" id="UP001549036">
    <property type="component" value="Unassembled WGS sequence"/>
</dbReference>
<protein>
    <submittedName>
        <fullName evidence="1">Uncharacterized protein</fullName>
    </submittedName>
</protein>
<reference evidence="1 2" key="1">
    <citation type="submission" date="2024-06" db="EMBL/GenBank/DDBJ databases">
        <title>Genomic Encyclopedia of Type Strains, Phase IV (KMG-IV): sequencing the most valuable type-strain genomes for metagenomic binning, comparative biology and taxonomic classification.</title>
        <authorList>
            <person name="Goeker M."/>
        </authorList>
    </citation>
    <scope>NUCLEOTIDE SEQUENCE [LARGE SCALE GENOMIC DNA]</scope>
    <source>
        <strain evidence="1 2">DSM 29846</strain>
    </source>
</reference>
<keyword evidence="2" id="KW-1185">Reference proteome</keyword>
<evidence type="ECO:0000313" key="1">
    <source>
        <dbReference type="EMBL" id="MET3597113.1"/>
    </source>
</evidence>
<proteinExistence type="predicted"/>
<dbReference type="RefSeq" id="WP_354417634.1">
    <property type="nucleotide sequence ID" value="NZ_JBEPLM010000020.1"/>
</dbReference>
<sequence>MIFGTPASIDAAGLFKLPLPMQAEGVRLLFEIGRTVAHVSAPLGLSTRQVRALAESEDVFSRGGDGIGQDFQ</sequence>